<evidence type="ECO:0000259" key="6">
    <source>
        <dbReference type="PROSITE" id="PS01124"/>
    </source>
</evidence>
<keyword evidence="5" id="KW-1133">Transmembrane helix</keyword>
<evidence type="ECO:0000256" key="4">
    <source>
        <dbReference type="SAM" id="MobiDB-lite"/>
    </source>
</evidence>
<dbReference type="RefSeq" id="WP_311694249.1">
    <property type="nucleotide sequence ID" value="NZ_JAVRHL010000006.1"/>
</dbReference>
<feature type="transmembrane region" description="Helical" evidence="5">
    <location>
        <begin position="110"/>
        <end position="127"/>
    </location>
</feature>
<accession>A0ABU3DM49</accession>
<evidence type="ECO:0000256" key="5">
    <source>
        <dbReference type="SAM" id="Phobius"/>
    </source>
</evidence>
<dbReference type="PROSITE" id="PS01124">
    <property type="entry name" value="HTH_ARAC_FAMILY_2"/>
    <property type="match status" value="1"/>
</dbReference>
<dbReference type="EMBL" id="JAVRHL010000006">
    <property type="protein sequence ID" value="MDT0684599.1"/>
    <property type="molecule type" value="Genomic_DNA"/>
</dbReference>
<reference evidence="7 8" key="1">
    <citation type="submission" date="2023-09" db="EMBL/GenBank/DDBJ databases">
        <authorList>
            <person name="Rey-Velasco X."/>
        </authorList>
    </citation>
    <scope>NUCLEOTIDE SEQUENCE [LARGE SCALE GENOMIC DNA]</scope>
    <source>
        <strain evidence="7 8">F158</strain>
    </source>
</reference>
<keyword evidence="1" id="KW-0805">Transcription regulation</keyword>
<evidence type="ECO:0000313" key="8">
    <source>
        <dbReference type="Proteomes" id="UP001265259"/>
    </source>
</evidence>
<sequence length="356" mass="38414">MPMLPVPAFVALVLAYIAARSLLSDGRPLLVAFLLACAAQSLLVALAGGYGIDWLRPILPVSAAVIPPLAWITFRDALVSRLKLRAMSLHLAAPAFILFCRVFAPETTDVAVTLVFLIYGGAILFQLRTAPDMPLARLEAGQIPVVIWRILGWALIASALGDALISLAYMSGNEGWAGWMITVSSSLILLLLGLLSGSPAASGAEEREPGAPAEANREALDEDTEIVARINVFLSRDPVHLDPNLNLSRLARRLHLPEKRLSSAVNRATGQNVSRYVNAWRVRHACKLIEAGSTVTDAMLDSGFNTKSNFNREFRRVTGAAPSEWRSSEKTPSNVTAMTTENPPPQNFADEGREAG</sequence>
<keyword evidence="5" id="KW-0812">Transmembrane</keyword>
<proteinExistence type="predicted"/>
<keyword evidence="3" id="KW-0804">Transcription</keyword>
<dbReference type="InterPro" id="IPR009057">
    <property type="entry name" value="Homeodomain-like_sf"/>
</dbReference>
<dbReference type="PANTHER" id="PTHR43280">
    <property type="entry name" value="ARAC-FAMILY TRANSCRIPTIONAL REGULATOR"/>
    <property type="match status" value="1"/>
</dbReference>
<feature type="transmembrane region" description="Helical" evidence="5">
    <location>
        <begin position="6"/>
        <end position="23"/>
    </location>
</feature>
<keyword evidence="5" id="KW-0472">Membrane</keyword>
<feature type="region of interest" description="Disordered" evidence="4">
    <location>
        <begin position="319"/>
        <end position="356"/>
    </location>
</feature>
<comment type="caution">
    <text evidence="7">The sequence shown here is derived from an EMBL/GenBank/DDBJ whole genome shotgun (WGS) entry which is preliminary data.</text>
</comment>
<evidence type="ECO:0000256" key="2">
    <source>
        <dbReference type="ARBA" id="ARBA00023125"/>
    </source>
</evidence>
<keyword evidence="8" id="KW-1185">Reference proteome</keyword>
<feature type="transmembrane region" description="Helical" evidence="5">
    <location>
        <begin position="147"/>
        <end position="170"/>
    </location>
</feature>
<feature type="transmembrane region" description="Helical" evidence="5">
    <location>
        <begin position="58"/>
        <end position="74"/>
    </location>
</feature>
<protein>
    <submittedName>
        <fullName evidence="7">AraC family transcriptional regulator</fullName>
    </submittedName>
</protein>
<dbReference type="Pfam" id="PF12833">
    <property type="entry name" value="HTH_18"/>
    <property type="match status" value="1"/>
</dbReference>
<keyword evidence="2" id="KW-0238">DNA-binding</keyword>
<evidence type="ECO:0000313" key="7">
    <source>
        <dbReference type="EMBL" id="MDT0684599.1"/>
    </source>
</evidence>
<feature type="transmembrane region" description="Helical" evidence="5">
    <location>
        <begin position="176"/>
        <end position="195"/>
    </location>
</feature>
<dbReference type="SMART" id="SM00342">
    <property type="entry name" value="HTH_ARAC"/>
    <property type="match status" value="1"/>
</dbReference>
<organism evidence="7 8">
    <name type="scientific">Tropicimonas omnivorans</name>
    <dbReference type="NCBI Taxonomy" id="3075590"/>
    <lineage>
        <taxon>Bacteria</taxon>
        <taxon>Pseudomonadati</taxon>
        <taxon>Pseudomonadota</taxon>
        <taxon>Alphaproteobacteria</taxon>
        <taxon>Rhodobacterales</taxon>
        <taxon>Roseobacteraceae</taxon>
        <taxon>Tropicimonas</taxon>
    </lineage>
</organism>
<feature type="domain" description="HTH araC/xylS-type" evidence="6">
    <location>
        <begin position="224"/>
        <end position="328"/>
    </location>
</feature>
<dbReference type="Proteomes" id="UP001265259">
    <property type="component" value="Unassembled WGS sequence"/>
</dbReference>
<dbReference type="Gene3D" id="1.10.10.60">
    <property type="entry name" value="Homeodomain-like"/>
    <property type="match status" value="1"/>
</dbReference>
<gene>
    <name evidence="7" type="ORF">RM543_18205</name>
</gene>
<evidence type="ECO:0000256" key="3">
    <source>
        <dbReference type="ARBA" id="ARBA00023163"/>
    </source>
</evidence>
<name>A0ABU3DM49_9RHOB</name>
<dbReference type="SUPFAM" id="SSF46689">
    <property type="entry name" value="Homeodomain-like"/>
    <property type="match status" value="1"/>
</dbReference>
<dbReference type="PANTHER" id="PTHR43280:SF29">
    <property type="entry name" value="ARAC-FAMILY TRANSCRIPTIONAL REGULATOR"/>
    <property type="match status" value="1"/>
</dbReference>
<evidence type="ECO:0000256" key="1">
    <source>
        <dbReference type="ARBA" id="ARBA00023015"/>
    </source>
</evidence>
<feature type="compositionally biased region" description="Polar residues" evidence="4">
    <location>
        <begin position="330"/>
        <end position="341"/>
    </location>
</feature>
<feature type="transmembrane region" description="Helical" evidence="5">
    <location>
        <begin position="30"/>
        <end position="52"/>
    </location>
</feature>
<dbReference type="InterPro" id="IPR018060">
    <property type="entry name" value="HTH_AraC"/>
</dbReference>
<feature type="transmembrane region" description="Helical" evidence="5">
    <location>
        <begin position="86"/>
        <end position="104"/>
    </location>
</feature>